<dbReference type="Proteomes" id="UP000215914">
    <property type="component" value="Unassembled WGS sequence"/>
</dbReference>
<organism evidence="2 3">
    <name type="scientific">Helianthus annuus</name>
    <name type="common">Common sunflower</name>
    <dbReference type="NCBI Taxonomy" id="4232"/>
    <lineage>
        <taxon>Eukaryota</taxon>
        <taxon>Viridiplantae</taxon>
        <taxon>Streptophyta</taxon>
        <taxon>Embryophyta</taxon>
        <taxon>Tracheophyta</taxon>
        <taxon>Spermatophyta</taxon>
        <taxon>Magnoliopsida</taxon>
        <taxon>eudicotyledons</taxon>
        <taxon>Gunneridae</taxon>
        <taxon>Pentapetalae</taxon>
        <taxon>asterids</taxon>
        <taxon>campanulids</taxon>
        <taxon>Asterales</taxon>
        <taxon>Asteraceae</taxon>
        <taxon>Asteroideae</taxon>
        <taxon>Heliantheae alliance</taxon>
        <taxon>Heliantheae</taxon>
        <taxon>Helianthus</taxon>
    </lineage>
</organism>
<dbReference type="PANTHER" id="PTHR34427:SF5">
    <property type="entry name" value="DUF4283 DOMAIN-CONTAINING PROTEIN"/>
    <property type="match status" value="1"/>
</dbReference>
<comment type="caution">
    <text evidence="2">The sequence shown here is derived from an EMBL/GenBank/DDBJ whole genome shotgun (WGS) entry which is preliminary data.</text>
</comment>
<name>A0A9K3E8V9_HELAN</name>
<dbReference type="AlphaFoldDB" id="A0A9K3E8V9"/>
<keyword evidence="3" id="KW-1185">Reference proteome</keyword>
<dbReference type="SUPFAM" id="SSF54928">
    <property type="entry name" value="RNA-binding domain, RBD"/>
    <property type="match status" value="1"/>
</dbReference>
<dbReference type="GO" id="GO:0003676">
    <property type="term" value="F:nucleic acid binding"/>
    <property type="evidence" value="ECO:0007669"/>
    <property type="project" value="InterPro"/>
</dbReference>
<protein>
    <submittedName>
        <fullName evidence="2">Nucleotide-binding alpha-beta plait domain superfamily, RNA-binding domain superfamily</fullName>
    </submittedName>
</protein>
<dbReference type="Gene3D" id="3.30.70.330">
    <property type="match status" value="1"/>
</dbReference>
<dbReference type="InterPro" id="IPR012677">
    <property type="entry name" value="Nucleotide-bd_a/b_plait_sf"/>
</dbReference>
<proteinExistence type="predicted"/>
<evidence type="ECO:0000256" key="1">
    <source>
        <dbReference type="SAM" id="MobiDB-lite"/>
    </source>
</evidence>
<accession>A0A9K3E8V9</accession>
<dbReference type="PANTHER" id="PTHR34427">
    <property type="entry name" value="DUF4283 DOMAIN PROTEIN"/>
    <property type="match status" value="1"/>
</dbReference>
<dbReference type="InterPro" id="IPR035979">
    <property type="entry name" value="RBD_domain_sf"/>
</dbReference>
<evidence type="ECO:0000313" key="2">
    <source>
        <dbReference type="EMBL" id="KAF5769117.1"/>
    </source>
</evidence>
<sequence length="309" mass="34649">MQRFGEVWKSYVAKKRDKSCNRFGFISFKSVSKWKDLEKKINGVNIGGCKLKVNVARFAVENNGMDRESDRKKFSEGESDKKGKAVGQGVGAFPQEGPKSFGMRGVRSYRDVVNPTSAGLGPSGSVLSPGGCRTGRVVMISEEVSGGTGLYRRAVVGRTVDLDTLVIFDRLLRIGKVDFLRIQYLGGLSILVSFANTEAAELFLQNKVLWGPWFSKLDLWEGQVLAVERIAWHKIHGLPFHIFDPEVLRKIGDSFGKTLYVTKDVGEESDLFVNRVAVLAGNDNRVEEFVCLKWRDKTFRVWVKEEDEV</sequence>
<reference evidence="2" key="2">
    <citation type="submission" date="2020-06" db="EMBL/GenBank/DDBJ databases">
        <title>Helianthus annuus Genome sequencing and assembly Release 2.</title>
        <authorList>
            <person name="Gouzy J."/>
            <person name="Langlade N."/>
            <person name="Munos S."/>
        </authorList>
    </citation>
    <scope>NUCLEOTIDE SEQUENCE</scope>
    <source>
        <tissue evidence="2">Leaves</tissue>
    </source>
</reference>
<evidence type="ECO:0000313" key="3">
    <source>
        <dbReference type="Proteomes" id="UP000215914"/>
    </source>
</evidence>
<reference evidence="2" key="1">
    <citation type="journal article" date="2017" name="Nature">
        <title>The sunflower genome provides insights into oil metabolism, flowering and Asterid evolution.</title>
        <authorList>
            <person name="Badouin H."/>
            <person name="Gouzy J."/>
            <person name="Grassa C.J."/>
            <person name="Murat F."/>
            <person name="Staton S.E."/>
            <person name="Cottret L."/>
            <person name="Lelandais-Briere C."/>
            <person name="Owens G.L."/>
            <person name="Carrere S."/>
            <person name="Mayjonade B."/>
            <person name="Legrand L."/>
            <person name="Gill N."/>
            <person name="Kane N.C."/>
            <person name="Bowers J.E."/>
            <person name="Hubner S."/>
            <person name="Bellec A."/>
            <person name="Berard A."/>
            <person name="Berges H."/>
            <person name="Blanchet N."/>
            <person name="Boniface M.C."/>
            <person name="Brunel D."/>
            <person name="Catrice O."/>
            <person name="Chaidir N."/>
            <person name="Claudel C."/>
            <person name="Donnadieu C."/>
            <person name="Faraut T."/>
            <person name="Fievet G."/>
            <person name="Helmstetter N."/>
            <person name="King M."/>
            <person name="Knapp S.J."/>
            <person name="Lai Z."/>
            <person name="Le Paslier M.C."/>
            <person name="Lippi Y."/>
            <person name="Lorenzon L."/>
            <person name="Mandel J.R."/>
            <person name="Marage G."/>
            <person name="Marchand G."/>
            <person name="Marquand E."/>
            <person name="Bret-Mestries E."/>
            <person name="Morien E."/>
            <person name="Nambeesan S."/>
            <person name="Nguyen T."/>
            <person name="Pegot-Espagnet P."/>
            <person name="Pouilly N."/>
            <person name="Raftis F."/>
            <person name="Sallet E."/>
            <person name="Schiex T."/>
            <person name="Thomas J."/>
            <person name="Vandecasteele C."/>
            <person name="Vares D."/>
            <person name="Vear F."/>
            <person name="Vautrin S."/>
            <person name="Crespi M."/>
            <person name="Mangin B."/>
            <person name="Burke J.M."/>
            <person name="Salse J."/>
            <person name="Munos S."/>
            <person name="Vincourt P."/>
            <person name="Rieseberg L.H."/>
            <person name="Langlade N.B."/>
        </authorList>
    </citation>
    <scope>NUCLEOTIDE SEQUENCE</scope>
    <source>
        <tissue evidence="2">Leaves</tissue>
    </source>
</reference>
<dbReference type="EMBL" id="MNCJ02000329">
    <property type="protein sequence ID" value="KAF5769117.1"/>
    <property type="molecule type" value="Genomic_DNA"/>
</dbReference>
<feature type="compositionally biased region" description="Basic and acidic residues" evidence="1">
    <location>
        <begin position="66"/>
        <end position="83"/>
    </location>
</feature>
<gene>
    <name evidence="2" type="ORF">HanXRQr2_Chr14g0644511</name>
</gene>
<feature type="region of interest" description="Disordered" evidence="1">
    <location>
        <begin position="66"/>
        <end position="92"/>
    </location>
</feature>
<dbReference type="Gramene" id="mRNA:HanXRQr2_Chr14g0644511">
    <property type="protein sequence ID" value="CDS:HanXRQr2_Chr14g0644511.1"/>
    <property type="gene ID" value="HanXRQr2_Chr14g0644511"/>
</dbReference>